<feature type="transmembrane region" description="Helical" evidence="1">
    <location>
        <begin position="21"/>
        <end position="43"/>
    </location>
</feature>
<sequence length="360" mass="41595">MKKMKLSLYLNDYETEKLFSYLRWLFLLVSVMIFYVPPFSINIPSKTELFPYLLTAGCIYMLVTQIALYRMRDNKKNLHYVLKAGILFDYIALIWLMALSGGVHSPLYPISILFVLHATIYWRTKGAFISLLSFNAAYIAMGYMTVDLSLFEHYFTVMMNVFFLCIIGVFGALIMLRERSHFVQKETYHFLMHQDYLSGLFNHRSFQEKLRENAASGKSFSLLLGDIDDFKKVNDEYGHQKGDEVIKEVGDILRAFSSDHKGQAFRYGGEEFALLLPRFEEEHLTSFLDKLYEELRNARSLPISMSFGQAGSFEENEPGKLLSLADKRLYKAKQSGKKRVCLEGGEMYSGDLDHVIKEAK</sequence>
<dbReference type="EMBL" id="FMAU01000002">
    <property type="protein sequence ID" value="SCC01969.1"/>
    <property type="molecule type" value="Genomic_DNA"/>
</dbReference>
<feature type="domain" description="GGDEF" evidence="2">
    <location>
        <begin position="218"/>
        <end position="345"/>
    </location>
</feature>
<dbReference type="InterPro" id="IPR029787">
    <property type="entry name" value="Nucleotide_cyclase"/>
</dbReference>
<dbReference type="AlphaFoldDB" id="A0A1C4B559"/>
<dbReference type="CDD" id="cd01949">
    <property type="entry name" value="GGDEF"/>
    <property type="match status" value="1"/>
</dbReference>
<evidence type="ECO:0000313" key="3">
    <source>
        <dbReference type="EMBL" id="SCC01969.1"/>
    </source>
</evidence>
<evidence type="ECO:0000259" key="2">
    <source>
        <dbReference type="PROSITE" id="PS50887"/>
    </source>
</evidence>
<protein>
    <submittedName>
        <fullName evidence="3">Diguanylate cyclase (GGDEF) domain-containing protein</fullName>
    </submittedName>
</protein>
<dbReference type="Gene3D" id="3.30.70.270">
    <property type="match status" value="1"/>
</dbReference>
<feature type="transmembrane region" description="Helical" evidence="1">
    <location>
        <begin position="80"/>
        <end position="99"/>
    </location>
</feature>
<dbReference type="InterPro" id="IPR050469">
    <property type="entry name" value="Diguanylate_Cyclase"/>
</dbReference>
<evidence type="ECO:0000256" key="1">
    <source>
        <dbReference type="SAM" id="Phobius"/>
    </source>
</evidence>
<dbReference type="NCBIfam" id="TIGR00254">
    <property type="entry name" value="GGDEF"/>
    <property type="match status" value="1"/>
</dbReference>
<name>A0A1C4B559_9BACI</name>
<reference evidence="4" key="1">
    <citation type="submission" date="2016-08" db="EMBL/GenBank/DDBJ databases">
        <authorList>
            <person name="Varghese N."/>
            <person name="Submissions Spin"/>
        </authorList>
    </citation>
    <scope>NUCLEOTIDE SEQUENCE [LARGE SCALE GENOMIC DNA]</scope>
    <source>
        <strain evidence="4">SGD-1123</strain>
    </source>
</reference>
<dbReference type="PANTHER" id="PTHR45138">
    <property type="entry name" value="REGULATORY COMPONENTS OF SENSORY TRANSDUCTION SYSTEM"/>
    <property type="match status" value="1"/>
</dbReference>
<dbReference type="PANTHER" id="PTHR45138:SF9">
    <property type="entry name" value="DIGUANYLATE CYCLASE DGCM-RELATED"/>
    <property type="match status" value="1"/>
</dbReference>
<feature type="transmembrane region" description="Helical" evidence="1">
    <location>
        <begin position="129"/>
        <end position="151"/>
    </location>
</feature>
<organism evidence="3 4">
    <name type="scientific">[Bacillus] enclensis</name>
    <dbReference type="NCBI Taxonomy" id="1402860"/>
    <lineage>
        <taxon>Bacteria</taxon>
        <taxon>Bacillati</taxon>
        <taxon>Bacillota</taxon>
        <taxon>Bacilli</taxon>
        <taxon>Bacillales</taxon>
        <taxon>Bacillaceae</taxon>
        <taxon>Rossellomorea</taxon>
    </lineage>
</organism>
<dbReference type="SUPFAM" id="SSF55073">
    <property type="entry name" value="Nucleotide cyclase"/>
    <property type="match status" value="1"/>
</dbReference>
<keyword evidence="1" id="KW-0812">Transmembrane</keyword>
<evidence type="ECO:0000313" key="4">
    <source>
        <dbReference type="Proteomes" id="UP000181997"/>
    </source>
</evidence>
<dbReference type="PROSITE" id="PS50887">
    <property type="entry name" value="GGDEF"/>
    <property type="match status" value="1"/>
</dbReference>
<proteinExistence type="predicted"/>
<dbReference type="InterPro" id="IPR043128">
    <property type="entry name" value="Rev_trsase/Diguanyl_cyclase"/>
</dbReference>
<dbReference type="InterPro" id="IPR000160">
    <property type="entry name" value="GGDEF_dom"/>
</dbReference>
<gene>
    <name evidence="3" type="ORF">GA0061094_1897</name>
</gene>
<dbReference type="GO" id="GO:0052621">
    <property type="term" value="F:diguanylate cyclase activity"/>
    <property type="evidence" value="ECO:0007669"/>
    <property type="project" value="TreeGrafter"/>
</dbReference>
<dbReference type="Pfam" id="PF00990">
    <property type="entry name" value="GGDEF"/>
    <property type="match status" value="1"/>
</dbReference>
<keyword evidence="1" id="KW-0472">Membrane</keyword>
<dbReference type="OrthoDB" id="9759607at2"/>
<dbReference type="SMART" id="SM00267">
    <property type="entry name" value="GGDEF"/>
    <property type="match status" value="1"/>
</dbReference>
<keyword evidence="1" id="KW-1133">Transmembrane helix</keyword>
<feature type="transmembrane region" description="Helical" evidence="1">
    <location>
        <begin position="49"/>
        <end position="68"/>
    </location>
</feature>
<feature type="transmembrane region" description="Helical" evidence="1">
    <location>
        <begin position="157"/>
        <end position="176"/>
    </location>
</feature>
<keyword evidence="4" id="KW-1185">Reference proteome</keyword>
<accession>A0A1C4B559</accession>
<dbReference type="Proteomes" id="UP000181997">
    <property type="component" value="Unassembled WGS sequence"/>
</dbReference>
<feature type="transmembrane region" description="Helical" evidence="1">
    <location>
        <begin position="105"/>
        <end position="122"/>
    </location>
</feature>